<evidence type="ECO:0008006" key="3">
    <source>
        <dbReference type="Google" id="ProtNLM"/>
    </source>
</evidence>
<reference evidence="1 2" key="1">
    <citation type="submission" date="2020-08" db="EMBL/GenBank/DDBJ databases">
        <title>Genomic Encyclopedia of Type Strains, Phase IV (KMG-IV): sequencing the most valuable type-strain genomes for metagenomic binning, comparative biology and taxonomic classification.</title>
        <authorList>
            <person name="Goeker M."/>
        </authorList>
    </citation>
    <scope>NUCLEOTIDE SEQUENCE [LARGE SCALE GENOMIC DNA]</scope>
    <source>
        <strain evidence="1 2">DSM 102044</strain>
    </source>
</reference>
<comment type="caution">
    <text evidence="1">The sequence shown here is derived from an EMBL/GenBank/DDBJ whole genome shotgun (WGS) entry which is preliminary data.</text>
</comment>
<evidence type="ECO:0000313" key="2">
    <source>
        <dbReference type="Proteomes" id="UP000588604"/>
    </source>
</evidence>
<gene>
    <name evidence="1" type="ORF">FHS59_001314</name>
</gene>
<dbReference type="Pfam" id="PF12006">
    <property type="entry name" value="DUF3500"/>
    <property type="match status" value="1"/>
</dbReference>
<dbReference type="PANTHER" id="PTHR37489">
    <property type="entry name" value="DUF3500 DOMAIN-CONTAINING PROTEIN"/>
    <property type="match status" value="1"/>
</dbReference>
<organism evidence="1 2">
    <name type="scientific">Algoriphagus iocasae</name>
    <dbReference type="NCBI Taxonomy" id="1836499"/>
    <lineage>
        <taxon>Bacteria</taxon>
        <taxon>Pseudomonadati</taxon>
        <taxon>Bacteroidota</taxon>
        <taxon>Cytophagia</taxon>
        <taxon>Cytophagales</taxon>
        <taxon>Cyclobacteriaceae</taxon>
        <taxon>Algoriphagus</taxon>
    </lineage>
</organism>
<name>A0A841MK35_9BACT</name>
<keyword evidence="2" id="KW-1185">Reference proteome</keyword>
<dbReference type="RefSeq" id="WP_184494149.1">
    <property type="nucleotide sequence ID" value="NZ_JACIJO010000001.1"/>
</dbReference>
<dbReference type="InterPro" id="IPR021889">
    <property type="entry name" value="DUF3500"/>
</dbReference>
<evidence type="ECO:0000313" key="1">
    <source>
        <dbReference type="EMBL" id="MBB6325699.1"/>
    </source>
</evidence>
<proteinExistence type="predicted"/>
<dbReference type="AlphaFoldDB" id="A0A841MK35"/>
<dbReference type="EMBL" id="JACIJO010000001">
    <property type="protein sequence ID" value="MBB6325699.1"/>
    <property type="molecule type" value="Genomic_DNA"/>
</dbReference>
<accession>A0A841MK35</accession>
<protein>
    <recommendedName>
        <fullName evidence="3">DUF3500 domain-containing protein</fullName>
    </recommendedName>
</protein>
<dbReference type="PANTHER" id="PTHR37489:SF1">
    <property type="entry name" value="DUF3500 DOMAIN-CONTAINING PROTEIN"/>
    <property type="match status" value="1"/>
</dbReference>
<sequence length="336" mass="38448">MKNIILSGLIVFSIIFLGFILFKDNPATKFLNSLNQSQKDKAMFSFSDSTKTRWHYVPGSMFQRAGISLAELDGEQKRLFEELLQSSLSETGYLKTKKIIDLENVLREISGDSVMRDPENYYVAFYGNPDLDSLWSWSFEGHHISLNFSVLNDVQSIAPRFFGANPAIIPFGPRKGEKTLEKEEELGFQLINSMNPDQRKMAIFQENSINEIVTRNSIEVDPLSPVGIKFHDLNPSQKELFLSLIDEYLISMPEELAKKRMKSIEAEELGEIRFGWAGATSSGKGHYYRIQGKSFLIEFDNTQTNANHIHTVWRDFDGDFGKDLIKEHYANSDHHK</sequence>
<dbReference type="Proteomes" id="UP000588604">
    <property type="component" value="Unassembled WGS sequence"/>
</dbReference>